<organism evidence="1 2">
    <name type="scientific">Nannocystis pusilla</name>
    <dbReference type="NCBI Taxonomy" id="889268"/>
    <lineage>
        <taxon>Bacteria</taxon>
        <taxon>Pseudomonadati</taxon>
        <taxon>Myxococcota</taxon>
        <taxon>Polyangia</taxon>
        <taxon>Nannocystales</taxon>
        <taxon>Nannocystaceae</taxon>
        <taxon>Nannocystis</taxon>
    </lineage>
</organism>
<protein>
    <submittedName>
        <fullName evidence="1">Uncharacterized protein</fullName>
    </submittedName>
</protein>
<gene>
    <name evidence="1" type="ORF">OV079_38260</name>
</gene>
<accession>A0A9X3J163</accession>
<keyword evidence="2" id="KW-1185">Reference proteome</keyword>
<reference evidence="1" key="1">
    <citation type="submission" date="2022-11" db="EMBL/GenBank/DDBJ databases">
        <title>Minimal conservation of predation-associated metabolite biosynthetic gene clusters underscores biosynthetic potential of Myxococcota including descriptions for ten novel species: Archangium lansinium sp. nov., Myxococcus landrumus sp. nov., Nannocystis bai.</title>
        <authorList>
            <person name="Ahearne A."/>
            <person name="Stevens C."/>
            <person name="Phillips K."/>
        </authorList>
    </citation>
    <scope>NUCLEOTIDE SEQUENCE</scope>
    <source>
        <strain evidence="1">Na p29</strain>
    </source>
</reference>
<dbReference type="AlphaFoldDB" id="A0A9X3J163"/>
<evidence type="ECO:0000313" key="1">
    <source>
        <dbReference type="EMBL" id="MCY1011306.1"/>
    </source>
</evidence>
<proteinExistence type="predicted"/>
<sequence>MDIRCPGCGAAHPEYGTLGDAATPPARPTVAELLVTTFPPRAPRAAQIRVGRLVVERFVLLLAGPLPPPSMLADFVETACASMIELMLRAPVRGGAVPLNVLAVDSLFDDTQWLSALLDTHVYRGTLGVRVFASLGPLEAPSGTQVLLCPVGSGPTR</sequence>
<comment type="caution">
    <text evidence="1">The sequence shown here is derived from an EMBL/GenBank/DDBJ whole genome shotgun (WGS) entry which is preliminary data.</text>
</comment>
<name>A0A9X3J163_9BACT</name>
<dbReference type="EMBL" id="JAPNKE010000002">
    <property type="protein sequence ID" value="MCY1011306.1"/>
    <property type="molecule type" value="Genomic_DNA"/>
</dbReference>
<evidence type="ECO:0000313" key="2">
    <source>
        <dbReference type="Proteomes" id="UP001150924"/>
    </source>
</evidence>
<dbReference type="RefSeq" id="WP_267774565.1">
    <property type="nucleotide sequence ID" value="NZ_JAPNKE010000002.1"/>
</dbReference>
<dbReference type="Proteomes" id="UP001150924">
    <property type="component" value="Unassembled WGS sequence"/>
</dbReference>